<dbReference type="SUPFAM" id="SSF52309">
    <property type="entry name" value="N-(deoxy)ribosyltransferase-like"/>
    <property type="match status" value="1"/>
</dbReference>
<accession>Q2JC11</accession>
<dbReference type="InterPro" id="IPR046732">
    <property type="entry name" value="DUF6624"/>
</dbReference>
<reference evidence="2 3" key="1">
    <citation type="journal article" date="2007" name="Genome Res.">
        <title>Genome characteristics of facultatively symbiotic Frankia sp. strains reflect host range and host plant biogeography.</title>
        <authorList>
            <person name="Normand P."/>
            <person name="Lapierre P."/>
            <person name="Tisa L.S."/>
            <person name="Gogarten J.P."/>
            <person name="Alloisio N."/>
            <person name="Bagnarol E."/>
            <person name="Bassi C.A."/>
            <person name="Berry A.M."/>
            <person name="Bickhart D.M."/>
            <person name="Choisne N."/>
            <person name="Couloux A."/>
            <person name="Cournoyer B."/>
            <person name="Cruveiller S."/>
            <person name="Daubin V."/>
            <person name="Demange N."/>
            <person name="Francino M.P."/>
            <person name="Goltsman E."/>
            <person name="Huang Y."/>
            <person name="Kopp O.R."/>
            <person name="Labarre L."/>
            <person name="Lapidus A."/>
            <person name="Lavire C."/>
            <person name="Marechal J."/>
            <person name="Martinez M."/>
            <person name="Mastronunzio J.E."/>
            <person name="Mullin B.C."/>
            <person name="Niemann J."/>
            <person name="Pujic P."/>
            <person name="Rawnsley T."/>
            <person name="Rouy Z."/>
            <person name="Schenowitz C."/>
            <person name="Sellstedt A."/>
            <person name="Tavares F."/>
            <person name="Tomkins J.P."/>
            <person name="Vallenet D."/>
            <person name="Valverde C."/>
            <person name="Wall L.G."/>
            <person name="Wang Y."/>
            <person name="Medigue C."/>
            <person name="Benson D.R."/>
        </authorList>
    </citation>
    <scope>NUCLEOTIDE SEQUENCE [LARGE SCALE GENOMIC DNA]</scope>
    <source>
        <strain evidence="3">DSM 45818 / CECT 9043 / CcI3</strain>
    </source>
</reference>
<dbReference type="RefSeq" id="WP_011436241.1">
    <property type="nucleotide sequence ID" value="NC_007777.1"/>
</dbReference>
<dbReference type="Pfam" id="PF20329">
    <property type="entry name" value="DUF6624"/>
    <property type="match status" value="1"/>
</dbReference>
<evidence type="ECO:0000256" key="1">
    <source>
        <dbReference type="SAM" id="MobiDB-lite"/>
    </source>
</evidence>
<sequence length="379" mass="41581">MTSPAVAAWADLITLAEQEQQALLAVLTRLVTDPRLEAQVAAALDYPGWPLPLTLLPHRAAHLTAGTPELATFASVSTAATTAVLTTLNRWGWPSPASCAASDAAWLLLQHADTETETRHDLLRDLARTWQHRGADPRQLALLTDRDRSLRGEEQLYGTFVLIRDDRPRFLYPIADINHIDDQRSRIGLPSLADDTPYAYCPITPYRQARSAPVNLWAPATSPAPQLRRTQQRTPQSLAGDATPRHGVYLAATLRDRDEIRRIRARLPPPLESTARWLDLDPLTRPSSQFDAGIVVNQLAAQLCIHDIARARLLLAYPLSRRSDGVTAEIGCALAYGKPVIIAKGSPRCSFDMLPSVTISDDIDSALTAAHHALTDHAT</sequence>
<dbReference type="EMBL" id="CP000249">
    <property type="protein sequence ID" value="ABD11181.1"/>
    <property type="molecule type" value="Genomic_DNA"/>
</dbReference>
<dbReference type="Gene3D" id="3.40.50.450">
    <property type="match status" value="1"/>
</dbReference>
<dbReference type="Proteomes" id="UP000001937">
    <property type="component" value="Chromosome"/>
</dbReference>
<organism evidence="2 3">
    <name type="scientific">Frankia casuarinae (strain DSM 45818 / CECT 9043 / HFP020203 / CcI3)</name>
    <dbReference type="NCBI Taxonomy" id="106370"/>
    <lineage>
        <taxon>Bacteria</taxon>
        <taxon>Bacillati</taxon>
        <taxon>Actinomycetota</taxon>
        <taxon>Actinomycetes</taxon>
        <taxon>Frankiales</taxon>
        <taxon>Frankiaceae</taxon>
        <taxon>Frankia</taxon>
    </lineage>
</organism>
<feature type="region of interest" description="Disordered" evidence="1">
    <location>
        <begin position="220"/>
        <end position="242"/>
    </location>
</feature>
<dbReference type="KEGG" id="fra:Francci3_1805"/>
<feature type="compositionally biased region" description="Low complexity" evidence="1">
    <location>
        <begin position="225"/>
        <end position="236"/>
    </location>
</feature>
<keyword evidence="3" id="KW-1185">Reference proteome</keyword>
<evidence type="ECO:0000313" key="3">
    <source>
        <dbReference type="Proteomes" id="UP000001937"/>
    </source>
</evidence>
<dbReference type="HOGENOM" id="CLU_729103_0_0_11"/>
<name>Q2JC11_FRACC</name>
<protein>
    <submittedName>
        <fullName evidence="2">Uncharacterized protein</fullName>
    </submittedName>
</protein>
<gene>
    <name evidence="2" type="ordered locus">Francci3_1805</name>
</gene>
<proteinExistence type="predicted"/>
<dbReference type="STRING" id="106370.Francci3_1805"/>
<evidence type="ECO:0000313" key="2">
    <source>
        <dbReference type="EMBL" id="ABD11181.1"/>
    </source>
</evidence>
<dbReference type="OrthoDB" id="22038at2"/>
<dbReference type="AlphaFoldDB" id="Q2JC11"/>